<dbReference type="Proteomes" id="UP000095192">
    <property type="component" value="Unassembled WGS sequence"/>
</dbReference>
<dbReference type="Gene3D" id="3.40.50.300">
    <property type="entry name" value="P-loop containing nucleotide triphosphate hydrolases"/>
    <property type="match status" value="5"/>
</dbReference>
<evidence type="ECO:0000256" key="3">
    <source>
        <dbReference type="ARBA" id="ARBA00022801"/>
    </source>
</evidence>
<dbReference type="PROSITE" id="PS51192">
    <property type="entry name" value="HELICASE_ATP_BIND_1"/>
    <property type="match status" value="2"/>
</dbReference>
<dbReference type="InterPro" id="IPR014001">
    <property type="entry name" value="Helicase_ATP-bd"/>
</dbReference>
<dbReference type="FunFam" id="1.10.10.10:FF:000024">
    <property type="entry name" value="U5 small nuclear ribonucleoprotein helicase"/>
    <property type="match status" value="1"/>
</dbReference>
<dbReference type="Gene3D" id="1.10.10.10">
    <property type="entry name" value="Winged helix-like DNA-binding domain superfamily/Winged helix DNA-binding domain"/>
    <property type="match status" value="2"/>
</dbReference>
<dbReference type="InterPro" id="IPR048863">
    <property type="entry name" value="BRR2_plug"/>
</dbReference>
<dbReference type="InterPro" id="IPR036390">
    <property type="entry name" value="WH_DNA-bd_sf"/>
</dbReference>
<name>A0A1D3D8G3_9EIME</name>
<feature type="compositionally biased region" description="Basic and acidic residues" evidence="6">
    <location>
        <begin position="56"/>
        <end position="69"/>
    </location>
</feature>
<dbReference type="SMART" id="SM00382">
    <property type="entry name" value="AAA"/>
    <property type="match status" value="1"/>
</dbReference>
<keyword evidence="10" id="KW-1185">Reference proteome</keyword>
<dbReference type="SMART" id="SM00490">
    <property type="entry name" value="HELICc"/>
    <property type="match status" value="2"/>
</dbReference>
<dbReference type="SUPFAM" id="SSF81296">
    <property type="entry name" value="E set domains"/>
    <property type="match status" value="1"/>
</dbReference>
<evidence type="ECO:0000256" key="4">
    <source>
        <dbReference type="ARBA" id="ARBA00022806"/>
    </source>
</evidence>
<dbReference type="InterPro" id="IPR027417">
    <property type="entry name" value="P-loop_NTPase"/>
</dbReference>
<dbReference type="InterPro" id="IPR003593">
    <property type="entry name" value="AAA+_ATPase"/>
</dbReference>
<evidence type="ECO:0000256" key="1">
    <source>
        <dbReference type="ARBA" id="ARBA00022737"/>
    </source>
</evidence>
<dbReference type="InterPro" id="IPR050474">
    <property type="entry name" value="Hel308_SKI2-like"/>
</dbReference>
<dbReference type="VEuPathDB" id="ToxoDB:cyc_02375"/>
<feature type="domain" description="Helicase ATP-binding" evidence="7">
    <location>
        <begin position="1369"/>
        <end position="1577"/>
    </location>
</feature>
<feature type="region of interest" description="Disordered" evidence="6">
    <location>
        <begin position="22"/>
        <end position="84"/>
    </location>
</feature>
<dbReference type="PIRSF" id="PIRSF039073">
    <property type="entry name" value="BRR2"/>
    <property type="match status" value="1"/>
</dbReference>
<dbReference type="Pfam" id="PF23445">
    <property type="entry name" value="WHD_SNRNP200"/>
    <property type="match status" value="2"/>
</dbReference>
<evidence type="ECO:0000256" key="2">
    <source>
        <dbReference type="ARBA" id="ARBA00022741"/>
    </source>
</evidence>
<dbReference type="GO" id="GO:0003676">
    <property type="term" value="F:nucleic acid binding"/>
    <property type="evidence" value="ECO:0007669"/>
    <property type="project" value="InterPro"/>
</dbReference>
<feature type="region of interest" description="Disordered" evidence="6">
    <location>
        <begin position="406"/>
        <end position="447"/>
    </location>
</feature>
<dbReference type="Gene3D" id="1.10.3380.10">
    <property type="entry name" value="Sec63 N-terminal domain-like domain"/>
    <property type="match status" value="2"/>
</dbReference>
<feature type="domain" description="Helicase ATP-binding" evidence="7">
    <location>
        <begin position="528"/>
        <end position="712"/>
    </location>
</feature>
<dbReference type="Gene3D" id="2.60.40.150">
    <property type="entry name" value="C2 domain"/>
    <property type="match status" value="2"/>
</dbReference>
<keyword evidence="3" id="KW-0378">Hydrolase</keyword>
<dbReference type="InterPro" id="IPR041094">
    <property type="entry name" value="Brr2_helicase_PWI"/>
</dbReference>
<dbReference type="SUPFAM" id="SSF46785">
    <property type="entry name" value="Winged helix' DNA-binding domain"/>
    <property type="match status" value="1"/>
</dbReference>
<organism evidence="9 10">
    <name type="scientific">Cyclospora cayetanensis</name>
    <dbReference type="NCBI Taxonomy" id="88456"/>
    <lineage>
        <taxon>Eukaryota</taxon>
        <taxon>Sar</taxon>
        <taxon>Alveolata</taxon>
        <taxon>Apicomplexa</taxon>
        <taxon>Conoidasida</taxon>
        <taxon>Coccidia</taxon>
        <taxon>Eucoccidiorida</taxon>
        <taxon>Eimeriorina</taxon>
        <taxon>Eimeriidae</taxon>
        <taxon>Cyclospora</taxon>
    </lineage>
</organism>
<dbReference type="InterPro" id="IPR036388">
    <property type="entry name" value="WH-like_DNA-bd_sf"/>
</dbReference>
<keyword evidence="4" id="KW-0347">Helicase</keyword>
<comment type="caution">
    <text evidence="9">The sequence shown here is derived from an EMBL/GenBank/DDBJ whole genome shotgun (WGS) entry which is preliminary data.</text>
</comment>
<dbReference type="Pfam" id="PF21188">
    <property type="entry name" value="BRR2_plug"/>
    <property type="match status" value="1"/>
</dbReference>
<evidence type="ECO:0000259" key="8">
    <source>
        <dbReference type="PROSITE" id="PS51194"/>
    </source>
</evidence>
<evidence type="ECO:0000313" key="9">
    <source>
        <dbReference type="EMBL" id="OEH79744.1"/>
    </source>
</evidence>
<dbReference type="Pfam" id="PF18149">
    <property type="entry name" value="Helicase_PWI"/>
    <property type="match status" value="1"/>
</dbReference>
<reference evidence="9 10" key="1">
    <citation type="journal article" date="2016" name="BMC Genomics">
        <title>Comparative genomics reveals Cyclospora cayetanensis possesses coccidia-like metabolism and invasion components but unique surface antigens.</title>
        <authorList>
            <person name="Liu S."/>
            <person name="Wang L."/>
            <person name="Zheng H."/>
            <person name="Xu Z."/>
            <person name="Roellig D.M."/>
            <person name="Li N."/>
            <person name="Frace M.A."/>
            <person name="Tang K."/>
            <person name="Arrowood M.J."/>
            <person name="Moss D.M."/>
            <person name="Zhang L."/>
            <person name="Feng Y."/>
            <person name="Xiao L."/>
        </authorList>
    </citation>
    <scope>NUCLEOTIDE SEQUENCE [LARGE SCALE GENOMIC DNA]</scope>
    <source>
        <strain evidence="9 10">CHN_HEN01</strain>
    </source>
</reference>
<dbReference type="Pfam" id="PF02889">
    <property type="entry name" value="Sec63"/>
    <property type="match status" value="2"/>
</dbReference>
<dbReference type="GO" id="GO:0005634">
    <property type="term" value="C:nucleus"/>
    <property type="evidence" value="ECO:0007669"/>
    <property type="project" value="TreeGrafter"/>
</dbReference>
<dbReference type="InterPro" id="IPR014756">
    <property type="entry name" value="Ig_E-set"/>
</dbReference>
<gene>
    <name evidence="9" type="ORF">cyc_02375</name>
</gene>
<dbReference type="GO" id="GO:0016787">
    <property type="term" value="F:hydrolase activity"/>
    <property type="evidence" value="ECO:0007669"/>
    <property type="project" value="UniProtKB-KW"/>
</dbReference>
<dbReference type="Pfam" id="PF00271">
    <property type="entry name" value="Helicase_C"/>
    <property type="match status" value="1"/>
</dbReference>
<dbReference type="GO" id="GO:0006397">
    <property type="term" value="P:mRNA processing"/>
    <property type="evidence" value="ECO:0007669"/>
    <property type="project" value="UniProtKB-ARBA"/>
</dbReference>
<dbReference type="GO" id="GO:0004386">
    <property type="term" value="F:helicase activity"/>
    <property type="evidence" value="ECO:0007669"/>
    <property type="project" value="UniProtKB-KW"/>
</dbReference>
<dbReference type="FunFam" id="3.40.50.300:FF:000102">
    <property type="entry name" value="RNA helicase, activating signal cointegrator 1"/>
    <property type="match status" value="1"/>
</dbReference>
<feature type="domain" description="Helicase C-terminal" evidence="8">
    <location>
        <begin position="1613"/>
        <end position="1841"/>
    </location>
</feature>
<keyword evidence="1" id="KW-0677">Repeat</keyword>
<dbReference type="InterPro" id="IPR011545">
    <property type="entry name" value="DEAD/DEAH_box_helicase_dom"/>
</dbReference>
<dbReference type="PROSITE" id="PS51194">
    <property type="entry name" value="HELICASE_CTER"/>
    <property type="match status" value="2"/>
</dbReference>
<dbReference type="SMART" id="SM00973">
    <property type="entry name" value="Sec63"/>
    <property type="match status" value="2"/>
</dbReference>
<feature type="region of interest" description="Disordered" evidence="6">
    <location>
        <begin position="211"/>
        <end position="243"/>
    </location>
</feature>
<dbReference type="GO" id="GO:0005524">
    <property type="term" value="F:ATP binding"/>
    <property type="evidence" value="ECO:0007669"/>
    <property type="project" value="UniProtKB-KW"/>
</dbReference>
<dbReference type="SMART" id="SM00487">
    <property type="entry name" value="DEXDc"/>
    <property type="match status" value="2"/>
</dbReference>
<dbReference type="InterPro" id="IPR057842">
    <property type="entry name" value="WH_MER3"/>
</dbReference>
<dbReference type="FunFam" id="1.10.150.20:FF:000004">
    <property type="entry name" value="U5 small nuclear ribonucleoprotein helicase"/>
    <property type="match status" value="1"/>
</dbReference>
<dbReference type="FunCoup" id="A0A1D3D8G3">
    <property type="interactions" value="329"/>
</dbReference>
<dbReference type="VEuPathDB" id="ToxoDB:LOC34619238"/>
<keyword evidence="5" id="KW-0067">ATP-binding</keyword>
<sequence length="2238" mass="250422">MAEAFERFKRFEYRQNSNLVLQRDPYLTGAPGGAHQGEPTGEPETLAGRKLYPMGDKAERGLKKEEKEKIGKRRAKQAEGGLAKRSKLDVKKGATVLDADVTENFFYRPTTRATNQVYEQLLVVLQQQLGDQPDEVLRGAADEVLQVLKEDGIREGDRKRSIEGVLGPITQDRFTKLFQLSKNITDFLGADQDRYDAGEPDTTAGVAVVFDEEDEGEDDYGYSDVEAEGDEEDDEETEEQEEKEKTYLAAKNLDDEEVDSAESAYSVDVSKIDPHWLQRELNAVFSDPNQAVATEKEILSSLPIPDIQECENKLVLILKYENFELAKKILKNRWKLFYCIRLGQAQTTEEKEGIREEMKHTQEGQEVLELLDALTSRRNKEKEVTLNVRKEAATLAAKAQARDASLRAAEAEDDASALGGGAPGAHGAPGALSTQGAQRKPTGSVDLQGVTFHQGSHLMANAKVKLPDGAQRIETKSYDEVVVPALKRPVEKGEGLRAISTLPDWAQPAFTGVGIERLNALQSKVFDIAFNTYEENLLLCAPTGAGKTNVAMLAMLNVIGQYRNAATGNIDLKGFKIIYVSPMKALVAEQVQAFSQRLQPYGISVRELTGDANLTREKIEETQVIVTTPEKWDIITRKAGERAYTQLVRLVIIDEIHLLHDTRGPVLEAIVARTIRQIEMSQEHIRLVGLSATLPNYEDVAVFLRVKPERGLFVFGNHYRPVPLKQTYIGIKDKKAIRRYNTMNDVTYEKVLECAGKNQVLIFVHSRKETVKTAKFICDAAMQKDTLPRFLQTFSASREILQAEAEAVKTQDLKDLLPYGFAVHHAGLPRTDRKLVEDLFADRHIQVLVSTATLAWGVNLPAHTVIIKGTQVYLPEKGAWSELSPMDILQMMGRAGRPQYDTSGHAILITQHSELQFYLSLNNQQLPIESQMIGCLPDMLNAEIVLGSIRSREDAVHWLGYTYLYVRMLKAPALYGISPAVLKEDKLLEQYCINLADSALKILDRHFLIKYDKRTGTIHVTAMGRVASHYYIKHSTIAVYNEHLKPTLSDIELLRLFSLSSEFKYMPVREEEKLELQRLMERVPIPVKGSPDESSSKVNVLLQAYISKLKLEGFAMMADMVYIQQSANRIMRAIFDICLRRGWAQLAMRALQFCNEIQGRMWSTMTPLRQFKVLPEELLRKIEKKDLPFDRYYDLTSTEIGELVRVPKMGKLLHRLIHSFPKLELAAFVQPLSRSCLVVELTITPDFQWDPKIHGNGEVFWIIVHDVDCEQILHHEGEVEHTLTFTLPVTDPIPPSYCIRAISDRWLHSSASLPISFKNLILPEKPMPHAELLDLQPLPVSSLHDKKAEELYKNDGIKAFNPIQTQVFSTLYSTSEPVLLCLPPTSGKEICIEFAILRMLKTEPASAWKAVYLAPYESVVQETLRQWSSKLGGGLGLRVTELTGDLHADLKISYAGRSCLAGMHRGRTCAEVVGPAVWVSVQLLEQSHIVLSTPDKWDFLSRRWKTRKVLQSIRLLVVDDLHLLNSPVGSTLEVCLSRMRYISAQLPQPVRIVACANSLSNAKDVADWLGVSASGLFNFHPSVRTVPLEISLHGFDVYNREARLLAMSRAVHQAIKLYTAPSADDSRSRSSRKLKNVLVFCSDRKQCRLTAIDLLLQTAADDQPKKYLHRWPDAHNPLPPLRICGRAADDTIKQYTSIVRDKMLLETLSYGVGLYHSGLSAAERLLVQQLHSSGAIQVVVAAEEAAWGLQMSAHLVVVVDTKRFTENGYEDYPIADVLQMLGRATRPGIDKHGYVVLLCPSSKREFYKKFIFEPLPIESQLEQHLQDHVNAEVVLKTIERSCRGVVVVVDLREKTATLSDLNPNYYGLQGTSHQHLSDYLSELVESTVHTLEQAQCVAEKNEVDLEPLNLGLISAFYCVKVATIELFNRSLAPTSKRRALLEILSAAAEFGSLPLRPGEETVLKGIAQRIGLKLPASTDFAKASTKALVLIHAHCQRATLPSDLVADQKQVLEPCVRLLHALVDVIASNGWLIPALAAMEVSQAIIQAVPHAGSGEQNKLLASPLRQLPHFSADLVKAANAMDVKDVFDFMNMEDAQREKLLAPLTQAQLREVAKASNRYPVVSLEFSLSKTENLNPGEGVQCTVQLERDLADGDVVGPVYAPLFPKEKEEQWWLVIGQSAPNGLNAIKRVSITKQNTTVKLSFDAPETPGKHQLVLFLMCDSYIGADQEHKFDIRVR</sequence>
<dbReference type="FunFam" id="1.10.3380.10:FF:000001">
    <property type="entry name" value="U5 small nuclear ribonucleoprotein helicase"/>
    <property type="match status" value="1"/>
</dbReference>
<dbReference type="FunFam" id="2.60.40.150:FF:000113">
    <property type="entry name" value="activating signal cointegrator 1 complex subunit 3"/>
    <property type="match status" value="1"/>
</dbReference>
<protein>
    <submittedName>
        <fullName evidence="9">Sec63 domain-containing protein dead deah box</fullName>
    </submittedName>
</protein>
<evidence type="ECO:0000259" key="7">
    <source>
        <dbReference type="PROSITE" id="PS51192"/>
    </source>
</evidence>
<dbReference type="InterPro" id="IPR035892">
    <property type="entry name" value="C2_domain_sf"/>
</dbReference>
<dbReference type="FunFam" id="3.40.50.300:FF:000062">
    <property type="entry name" value="U5 small nuclear ribonucleoprotein helicase"/>
    <property type="match status" value="1"/>
</dbReference>
<dbReference type="PANTHER" id="PTHR47961:SF4">
    <property type="entry name" value="ACTIVATING SIGNAL COINTEGRATOR 1 COMPLEX SUBUNIT 3"/>
    <property type="match status" value="1"/>
</dbReference>
<dbReference type="FunFam" id="2.60.40.150:FF:000004">
    <property type="entry name" value="RNA helicase, activating signal cointegrator 1"/>
    <property type="match status" value="1"/>
</dbReference>
<dbReference type="SUPFAM" id="SSF158702">
    <property type="entry name" value="Sec63 N-terminal domain-like"/>
    <property type="match status" value="2"/>
</dbReference>
<dbReference type="PANTHER" id="PTHR47961">
    <property type="entry name" value="DNA POLYMERASE THETA, PUTATIVE (AFU_ORTHOLOGUE AFUA_1G05260)-RELATED"/>
    <property type="match status" value="1"/>
</dbReference>
<accession>A0A1D3D8G3</accession>
<evidence type="ECO:0000256" key="6">
    <source>
        <dbReference type="SAM" id="MobiDB-lite"/>
    </source>
</evidence>
<dbReference type="InParanoid" id="A0A1D3D8G3"/>
<dbReference type="InterPro" id="IPR004179">
    <property type="entry name" value="Sec63-dom"/>
</dbReference>
<dbReference type="CDD" id="cd18795">
    <property type="entry name" value="SF2_C_Ski2"/>
    <property type="match status" value="1"/>
</dbReference>
<feature type="compositionally biased region" description="Acidic residues" evidence="6">
    <location>
        <begin position="211"/>
        <end position="241"/>
    </location>
</feature>
<evidence type="ECO:0000313" key="10">
    <source>
        <dbReference type="Proteomes" id="UP000095192"/>
    </source>
</evidence>
<feature type="domain" description="Helicase C-terminal" evidence="8">
    <location>
        <begin position="747"/>
        <end position="957"/>
    </location>
</feature>
<dbReference type="Gene3D" id="1.10.150.20">
    <property type="entry name" value="5' to 3' exonuclease, C-terminal subdomain"/>
    <property type="match status" value="2"/>
</dbReference>
<dbReference type="Pfam" id="PF00270">
    <property type="entry name" value="DEAD"/>
    <property type="match status" value="2"/>
</dbReference>
<dbReference type="EMBL" id="JROU02000288">
    <property type="protein sequence ID" value="OEH79744.1"/>
    <property type="molecule type" value="Genomic_DNA"/>
</dbReference>
<evidence type="ECO:0000256" key="5">
    <source>
        <dbReference type="ARBA" id="ARBA00022840"/>
    </source>
</evidence>
<proteinExistence type="predicted"/>
<dbReference type="SUPFAM" id="SSF52540">
    <property type="entry name" value="P-loop containing nucleoside triphosphate hydrolases"/>
    <property type="match status" value="4"/>
</dbReference>
<keyword evidence="2" id="KW-0547">Nucleotide-binding</keyword>
<dbReference type="InterPro" id="IPR001650">
    <property type="entry name" value="Helicase_C-like"/>
</dbReference>